<protein>
    <submittedName>
        <fullName evidence="1">Uncharacterized protein</fullName>
    </submittedName>
</protein>
<comment type="caution">
    <text evidence="1">The sequence shown here is derived from an EMBL/GenBank/DDBJ whole genome shotgun (WGS) entry which is preliminary data.</text>
</comment>
<dbReference type="EMBL" id="LAZR01013112">
    <property type="protein sequence ID" value="KKM23496.1"/>
    <property type="molecule type" value="Genomic_DNA"/>
</dbReference>
<sequence>DFFAGDLTKDGAWHDLDLSGIIPAGTKRVMLRVQIIALATIGVMKVKTKGNAQDVNVDIASMETNGFPENTTLLVVPDADGIIEYWMSNVTYLTVIVTVAGWTV</sequence>
<dbReference type="AlphaFoldDB" id="A0A0F9I789"/>
<name>A0A0F9I789_9ZZZZ</name>
<feature type="non-terminal residue" evidence="1">
    <location>
        <position position="1"/>
    </location>
</feature>
<proteinExistence type="predicted"/>
<accession>A0A0F9I789</accession>
<organism evidence="1">
    <name type="scientific">marine sediment metagenome</name>
    <dbReference type="NCBI Taxonomy" id="412755"/>
    <lineage>
        <taxon>unclassified sequences</taxon>
        <taxon>metagenomes</taxon>
        <taxon>ecological metagenomes</taxon>
    </lineage>
</organism>
<evidence type="ECO:0000313" key="1">
    <source>
        <dbReference type="EMBL" id="KKM23496.1"/>
    </source>
</evidence>
<reference evidence="1" key="1">
    <citation type="journal article" date="2015" name="Nature">
        <title>Complex archaea that bridge the gap between prokaryotes and eukaryotes.</title>
        <authorList>
            <person name="Spang A."/>
            <person name="Saw J.H."/>
            <person name="Jorgensen S.L."/>
            <person name="Zaremba-Niedzwiedzka K."/>
            <person name="Martijn J."/>
            <person name="Lind A.E."/>
            <person name="van Eijk R."/>
            <person name="Schleper C."/>
            <person name="Guy L."/>
            <person name="Ettema T.J."/>
        </authorList>
    </citation>
    <scope>NUCLEOTIDE SEQUENCE</scope>
</reference>
<gene>
    <name evidence="1" type="ORF">LCGC14_1614660</name>
</gene>